<organism evidence="3 4">
    <name type="scientific">Castilleja foliolosa</name>
    <dbReference type="NCBI Taxonomy" id="1961234"/>
    <lineage>
        <taxon>Eukaryota</taxon>
        <taxon>Viridiplantae</taxon>
        <taxon>Streptophyta</taxon>
        <taxon>Embryophyta</taxon>
        <taxon>Tracheophyta</taxon>
        <taxon>Spermatophyta</taxon>
        <taxon>Magnoliopsida</taxon>
        <taxon>eudicotyledons</taxon>
        <taxon>Gunneridae</taxon>
        <taxon>Pentapetalae</taxon>
        <taxon>asterids</taxon>
        <taxon>lamiids</taxon>
        <taxon>Lamiales</taxon>
        <taxon>Orobanchaceae</taxon>
        <taxon>Pedicularideae</taxon>
        <taxon>Castillejinae</taxon>
        <taxon>Castilleja</taxon>
    </lineage>
</organism>
<dbReference type="PANTHER" id="PTHR23024:SF551">
    <property type="entry name" value="2-HYDROXYISOFLAVANONE DEHYDRATASE-LIKE"/>
    <property type="match status" value="1"/>
</dbReference>
<gene>
    <name evidence="3" type="ORF">CASFOL_021656</name>
</gene>
<name>A0ABD3CY23_9LAMI</name>
<evidence type="ECO:0000259" key="2">
    <source>
        <dbReference type="Pfam" id="PF07859"/>
    </source>
</evidence>
<dbReference type="EMBL" id="JAVIJP010000028">
    <property type="protein sequence ID" value="KAL3634602.1"/>
    <property type="molecule type" value="Genomic_DNA"/>
</dbReference>
<keyword evidence="4" id="KW-1185">Reference proteome</keyword>
<protein>
    <recommendedName>
        <fullName evidence="2">Alpha/beta hydrolase fold-3 domain-containing protein</fullName>
    </recommendedName>
</protein>
<evidence type="ECO:0000313" key="4">
    <source>
        <dbReference type="Proteomes" id="UP001632038"/>
    </source>
</evidence>
<evidence type="ECO:0000313" key="3">
    <source>
        <dbReference type="EMBL" id="KAL3634602.1"/>
    </source>
</evidence>
<sequence length="317" mass="34326">MASTTTTKEVLADLSPVMKLYTDGTVERLFGSPHVPPSLEDPTTGISTKDITISPTVSARIFLPKLTETADQKLPVLVYFHAGGFCVESAFSFFHHRYISILSAAAGALVVSVEYRLVPENPLPAAYDDSWDALKWVCSQGKDEWITNHGDLNRIFVGGDSAGGNIAHYLALRVGSDPLPGNLKITGAILSHPFFLGSDPIGTQSKEDIEQSLSYKMWMLAYPSAAGGIDNPLINPLANGAPELSGLGCSKLIVCLAGKDELMGRGLAYAEKVKKSGWEGEIEVVEIEGEDHCFQLFDPENEKAKDMIKRLANFISH</sequence>
<reference evidence="4" key="1">
    <citation type="journal article" date="2024" name="IScience">
        <title>Strigolactones Initiate the Formation of Haustorium-like Structures in Castilleja.</title>
        <authorList>
            <person name="Buerger M."/>
            <person name="Peterson D."/>
            <person name="Chory J."/>
        </authorList>
    </citation>
    <scope>NUCLEOTIDE SEQUENCE [LARGE SCALE GENOMIC DNA]</scope>
</reference>
<comment type="caution">
    <text evidence="3">The sequence shown here is derived from an EMBL/GenBank/DDBJ whole genome shotgun (WGS) entry which is preliminary data.</text>
</comment>
<dbReference type="InterPro" id="IPR013094">
    <property type="entry name" value="AB_hydrolase_3"/>
</dbReference>
<dbReference type="Gene3D" id="3.40.50.1820">
    <property type="entry name" value="alpha/beta hydrolase"/>
    <property type="match status" value="1"/>
</dbReference>
<evidence type="ECO:0000256" key="1">
    <source>
        <dbReference type="ARBA" id="ARBA00010515"/>
    </source>
</evidence>
<feature type="domain" description="Alpha/beta hydrolase fold-3" evidence="2">
    <location>
        <begin position="77"/>
        <end position="295"/>
    </location>
</feature>
<dbReference type="InterPro" id="IPR029058">
    <property type="entry name" value="AB_hydrolase_fold"/>
</dbReference>
<dbReference type="InterPro" id="IPR050466">
    <property type="entry name" value="Carboxylest/Gibb_receptor"/>
</dbReference>
<dbReference type="SUPFAM" id="SSF53474">
    <property type="entry name" value="alpha/beta-Hydrolases"/>
    <property type="match status" value="1"/>
</dbReference>
<dbReference type="Pfam" id="PF07859">
    <property type="entry name" value="Abhydrolase_3"/>
    <property type="match status" value="1"/>
</dbReference>
<proteinExistence type="inferred from homology"/>
<comment type="similarity">
    <text evidence="1">Belongs to the 'GDXG' lipolytic enzyme family.</text>
</comment>
<dbReference type="PANTHER" id="PTHR23024">
    <property type="entry name" value="ARYLACETAMIDE DEACETYLASE"/>
    <property type="match status" value="1"/>
</dbReference>
<dbReference type="Proteomes" id="UP001632038">
    <property type="component" value="Unassembled WGS sequence"/>
</dbReference>
<accession>A0ABD3CY23</accession>
<dbReference type="AlphaFoldDB" id="A0ABD3CY23"/>